<dbReference type="EMBL" id="BDGJ01000042">
    <property type="protein sequence ID" value="GAW91981.1"/>
    <property type="molecule type" value="Genomic_DNA"/>
</dbReference>
<organism evidence="1 2">
    <name type="scientific">Calderihabitans maritimus</name>
    <dbReference type="NCBI Taxonomy" id="1246530"/>
    <lineage>
        <taxon>Bacteria</taxon>
        <taxon>Bacillati</taxon>
        <taxon>Bacillota</taxon>
        <taxon>Clostridia</taxon>
        <taxon>Neomoorellales</taxon>
        <taxon>Calderihabitantaceae</taxon>
        <taxon>Calderihabitans</taxon>
    </lineage>
</organism>
<evidence type="ECO:0000313" key="1">
    <source>
        <dbReference type="EMBL" id="GAW91981.1"/>
    </source>
</evidence>
<keyword evidence="2" id="KW-1185">Reference proteome</keyword>
<protein>
    <submittedName>
        <fullName evidence="1">Uncharacterized protein</fullName>
    </submittedName>
</protein>
<accession>A0A1Z5HRM3</accession>
<reference evidence="2" key="1">
    <citation type="journal article" date="2017" name="Appl. Environ. Microbiol.">
        <title>Genomic analysis of Calderihabitans maritimus KKC1, a thermophilic hydrogenogenic carboxydotrophic bacterium isolated from marine sediment.</title>
        <authorList>
            <person name="Omae K."/>
            <person name="Yoneda Y."/>
            <person name="Fukuyama Y."/>
            <person name="Yoshida T."/>
            <person name="Sako Y."/>
        </authorList>
    </citation>
    <scope>NUCLEOTIDE SEQUENCE [LARGE SCALE GENOMIC DNA]</scope>
    <source>
        <strain evidence="2">KKC1</strain>
    </source>
</reference>
<gene>
    <name evidence="1" type="ORF">KKC1_11410</name>
</gene>
<dbReference type="AlphaFoldDB" id="A0A1Z5HRM3"/>
<proteinExistence type="predicted"/>
<comment type="caution">
    <text evidence="1">The sequence shown here is derived from an EMBL/GenBank/DDBJ whole genome shotgun (WGS) entry which is preliminary data.</text>
</comment>
<evidence type="ECO:0000313" key="2">
    <source>
        <dbReference type="Proteomes" id="UP000197032"/>
    </source>
</evidence>
<name>A0A1Z5HRM3_9FIRM</name>
<sequence length="37" mass="4090">MARGFLPAALSLTPLDLISKNAPDISQNQRQFYGLIE</sequence>
<dbReference type="Proteomes" id="UP000197032">
    <property type="component" value="Unassembled WGS sequence"/>
</dbReference>